<comment type="caution">
    <text evidence="2">The sequence shown here is derived from an EMBL/GenBank/DDBJ whole genome shotgun (WGS) entry which is preliminary data.</text>
</comment>
<proteinExistence type="predicted"/>
<dbReference type="EMBL" id="CAUJNA010003757">
    <property type="protein sequence ID" value="CAJ1409188.1"/>
    <property type="molecule type" value="Genomic_DNA"/>
</dbReference>
<evidence type="ECO:0000256" key="1">
    <source>
        <dbReference type="SAM" id="MobiDB-lite"/>
    </source>
</evidence>
<reference evidence="2" key="1">
    <citation type="submission" date="2023-08" db="EMBL/GenBank/DDBJ databases">
        <authorList>
            <person name="Chen Y."/>
            <person name="Shah S."/>
            <person name="Dougan E. K."/>
            <person name="Thang M."/>
            <person name="Chan C."/>
        </authorList>
    </citation>
    <scope>NUCLEOTIDE SEQUENCE</scope>
</reference>
<keyword evidence="3" id="KW-1185">Reference proteome</keyword>
<protein>
    <submittedName>
        <fullName evidence="2">Uncharacterized protein</fullName>
    </submittedName>
</protein>
<sequence>MQGRVSSRALYVQSKGLEVADSSDEVQEKPCLSPRVVWLALCTSAVVLLVLKQVLPCRKEVPAATWDSSNKYTLNASHASLRDKSKPPLPLPNITLADHALRGAGSTGHDGWPSSAEARPGSKEYTLNASHTLPANKTLDDYALRGHAKHASAGLQHHGRSSSAEARPGPAKIWPSVREVWQNRSSMFCFLVATEPEMPLIRWQFRHGAGLFGCSSWAVYSVAPAPLFVGLFPNGTEEWSTPIPGPAAFWGTQYFWGCDQPKKYLMNANIMVRAWEKTHEQGFAGAHSWIVKMDADTAMSAPRLRRLLDQVGHDKANERPGWFFKNCQVMNSMQGSLEIMSRQAFYLFAAKRSECQQRMDWWHMGEDIFSFHCLAWLGVKPMRLAEGLLDTYCANSSGCARDDRLPNCSVYHAAFHPLKTLDQYVRCWKAMGQVDSSKGLVLPRRA</sequence>
<dbReference type="Proteomes" id="UP001178507">
    <property type="component" value="Unassembled WGS sequence"/>
</dbReference>
<organism evidence="2 3">
    <name type="scientific">Effrenium voratum</name>
    <dbReference type="NCBI Taxonomy" id="2562239"/>
    <lineage>
        <taxon>Eukaryota</taxon>
        <taxon>Sar</taxon>
        <taxon>Alveolata</taxon>
        <taxon>Dinophyceae</taxon>
        <taxon>Suessiales</taxon>
        <taxon>Symbiodiniaceae</taxon>
        <taxon>Effrenium</taxon>
    </lineage>
</organism>
<feature type="region of interest" description="Disordered" evidence="1">
    <location>
        <begin position="150"/>
        <end position="170"/>
    </location>
</feature>
<feature type="region of interest" description="Disordered" evidence="1">
    <location>
        <begin position="102"/>
        <end position="130"/>
    </location>
</feature>
<evidence type="ECO:0000313" key="2">
    <source>
        <dbReference type="EMBL" id="CAJ1409188.1"/>
    </source>
</evidence>
<dbReference type="AlphaFoldDB" id="A0AA36JMY3"/>
<name>A0AA36JMY3_9DINO</name>
<gene>
    <name evidence="2" type="ORF">EVOR1521_LOCUS30358</name>
</gene>
<accession>A0AA36JMY3</accession>
<evidence type="ECO:0000313" key="3">
    <source>
        <dbReference type="Proteomes" id="UP001178507"/>
    </source>
</evidence>